<dbReference type="Pfam" id="PF24681">
    <property type="entry name" value="Kelch_KLHDC2_KLHL20_DRC7"/>
    <property type="match status" value="1"/>
</dbReference>
<dbReference type="InterPro" id="IPR036047">
    <property type="entry name" value="F-box-like_dom_sf"/>
</dbReference>
<dbReference type="Pfam" id="PF00071">
    <property type="entry name" value="Ras"/>
    <property type="match status" value="1"/>
</dbReference>
<dbReference type="Proteomes" id="UP000816034">
    <property type="component" value="Unassembled WGS sequence"/>
</dbReference>
<dbReference type="SMART" id="SM00175">
    <property type="entry name" value="RAB"/>
    <property type="match status" value="1"/>
</dbReference>
<dbReference type="Gene3D" id="3.40.50.300">
    <property type="entry name" value="P-loop containing nucleotide triphosphate hydrolases"/>
    <property type="match status" value="1"/>
</dbReference>
<keyword evidence="9" id="KW-0636">Prenylation</keyword>
<dbReference type="InterPro" id="IPR005225">
    <property type="entry name" value="Small_GTP-bd"/>
</dbReference>
<dbReference type="Gene3D" id="1.20.1280.50">
    <property type="match status" value="1"/>
</dbReference>
<protein>
    <recommendedName>
        <fullName evidence="10">F-box domain-containing protein</fullName>
    </recommendedName>
</protein>
<evidence type="ECO:0000256" key="3">
    <source>
        <dbReference type="ARBA" id="ARBA00022475"/>
    </source>
</evidence>
<dbReference type="PROSITE" id="PS51421">
    <property type="entry name" value="RAS"/>
    <property type="match status" value="1"/>
</dbReference>
<dbReference type="SUPFAM" id="SSF117281">
    <property type="entry name" value="Kelch motif"/>
    <property type="match status" value="1"/>
</dbReference>
<comment type="similarity">
    <text evidence="2">Belongs to the small GTPase superfamily. Rho family.</text>
</comment>
<dbReference type="FunFam" id="3.40.50.300:FF:000983">
    <property type="entry name" value="Rho family GTPase"/>
    <property type="match status" value="1"/>
</dbReference>
<evidence type="ECO:0000259" key="10">
    <source>
        <dbReference type="PROSITE" id="PS50181"/>
    </source>
</evidence>
<dbReference type="NCBIfam" id="TIGR00231">
    <property type="entry name" value="small_GTP"/>
    <property type="match status" value="1"/>
</dbReference>
<gene>
    <name evidence="11" type="ORF">C9374_004444</name>
</gene>
<dbReference type="SMART" id="SM00256">
    <property type="entry name" value="FBOX"/>
    <property type="match status" value="1"/>
</dbReference>
<dbReference type="CDD" id="cd00157">
    <property type="entry name" value="Rho"/>
    <property type="match status" value="1"/>
</dbReference>
<dbReference type="PROSITE" id="PS51419">
    <property type="entry name" value="RAB"/>
    <property type="match status" value="1"/>
</dbReference>
<dbReference type="GeneID" id="68096899"/>
<dbReference type="PROSITE" id="PS51420">
    <property type="entry name" value="RHO"/>
    <property type="match status" value="1"/>
</dbReference>
<proteinExistence type="inferred from homology"/>
<accession>A0AA88GRP9</accession>
<evidence type="ECO:0000256" key="6">
    <source>
        <dbReference type="ARBA" id="ARBA00023134"/>
    </source>
</evidence>
<evidence type="ECO:0000256" key="8">
    <source>
        <dbReference type="ARBA" id="ARBA00023288"/>
    </source>
</evidence>
<keyword evidence="5" id="KW-0547">Nucleotide-binding</keyword>
<evidence type="ECO:0000256" key="5">
    <source>
        <dbReference type="ARBA" id="ARBA00022741"/>
    </source>
</evidence>
<dbReference type="RefSeq" id="XP_044548786.1">
    <property type="nucleotide sequence ID" value="XM_044694084.1"/>
</dbReference>
<dbReference type="GO" id="GO:0003924">
    <property type="term" value="F:GTPase activity"/>
    <property type="evidence" value="ECO:0007669"/>
    <property type="project" value="InterPro"/>
</dbReference>
<dbReference type="SMART" id="SM00173">
    <property type="entry name" value="RAS"/>
    <property type="match status" value="1"/>
</dbReference>
<organism evidence="11 12">
    <name type="scientific">Naegleria lovaniensis</name>
    <name type="common">Amoeba</name>
    <dbReference type="NCBI Taxonomy" id="51637"/>
    <lineage>
        <taxon>Eukaryota</taxon>
        <taxon>Discoba</taxon>
        <taxon>Heterolobosea</taxon>
        <taxon>Tetramitia</taxon>
        <taxon>Eutetramitia</taxon>
        <taxon>Vahlkampfiidae</taxon>
        <taxon>Naegleria</taxon>
    </lineage>
</organism>
<dbReference type="SMART" id="SM00174">
    <property type="entry name" value="RHO"/>
    <property type="match status" value="1"/>
</dbReference>
<feature type="domain" description="F-box" evidence="10">
    <location>
        <begin position="426"/>
        <end position="468"/>
    </location>
</feature>
<dbReference type="InterPro" id="IPR027417">
    <property type="entry name" value="P-loop_NTPase"/>
</dbReference>
<evidence type="ECO:0000256" key="7">
    <source>
        <dbReference type="ARBA" id="ARBA00023136"/>
    </source>
</evidence>
<reference evidence="11 12" key="1">
    <citation type="journal article" date="2018" name="BMC Genomics">
        <title>The genome of Naegleria lovaniensis, the basis for a comparative approach to unravel pathogenicity factors of the human pathogenic amoeba N. fowleri.</title>
        <authorList>
            <person name="Liechti N."/>
            <person name="Schurch N."/>
            <person name="Bruggmann R."/>
            <person name="Wittwer M."/>
        </authorList>
    </citation>
    <scope>NUCLEOTIDE SEQUENCE [LARGE SCALE GENOMIC DNA]</scope>
    <source>
        <strain evidence="11 12">ATCC 30569</strain>
    </source>
</reference>
<keyword evidence="7" id="KW-0472">Membrane</keyword>
<evidence type="ECO:0000256" key="9">
    <source>
        <dbReference type="ARBA" id="ARBA00023289"/>
    </source>
</evidence>
<dbReference type="InterPro" id="IPR001810">
    <property type="entry name" value="F-box_dom"/>
</dbReference>
<dbReference type="Pfam" id="PF00646">
    <property type="entry name" value="F-box"/>
    <property type="match status" value="1"/>
</dbReference>
<dbReference type="GO" id="GO:0005886">
    <property type="term" value="C:plasma membrane"/>
    <property type="evidence" value="ECO:0007669"/>
    <property type="project" value="UniProtKB-SubCell"/>
</dbReference>
<sequence length="764" mass="87856">MISNNETLLLSLNAENDVQHDKILSTRLGHSAVFYENQIYFFGGSCFKTKNQQPSSALVFVNDLIQVDTYNSTEIGKGWKYITTNQINIMMDHQQQGSSALLPIPRNFHSAVCYHHEMIIFGGKSNGFLNDVWSFDFTESRWRKLQCKNSEIISPRYGHTSVVYGDSMFVFGGYDNTASTNAELFELNLKNLEWRRVALKNLSSSSLNGRVYHASVLDCENGDWYIVGGKLSHRELMKDFIKIKLSTLSTNDSSEEQTKCEVEYEFIDSNHDSVLRYGHSCVLEKIGTKKTLYIIGGCNNSKDFTNCYSLLLSSDESSDLHEFHSWKLETKHILSKIFEDPSMEKTSIEPYAAFPVFHTCTQYVQDENNTGNFSYFVFGGTFQKSNVSLPQQNSTDLVLSSAVTTAFKPQIEEDQEIDYKEFDLLLNDDIYKHILSYLDYSDLLRLQLVCKSLRICQLTEEDEFWECHYLKKIGELQKATVKHRYVLPDPMMGYSGYKYIEQHDPRFMHLSEVTSDYKKRLIDIFKTFLSNSDKNSKNLTSFIETISMNPYHNKLYTREEIMAYPNELVRISKDSSKIVIVGDGATGKTCLLMTLMNGEFPSDYVPTVYDFYEHPCKSIPHLSVGFWDTAGPEEYDRLRPLSYPNTDVFYLTFSINSYSSFKNIPEKWIPELRRYCCNVPIILVGTKTDLRQDPVSRKTALVLREEKPITYEQGELMSRHTGCIAYIEVSALKKEGINGLDELALKSICVSKSQYKPPKKCYLQ</sequence>
<dbReference type="SUPFAM" id="SSF52540">
    <property type="entry name" value="P-loop containing nucleoside triphosphate hydrolases"/>
    <property type="match status" value="1"/>
</dbReference>
<dbReference type="GO" id="GO:0005525">
    <property type="term" value="F:GTP binding"/>
    <property type="evidence" value="ECO:0007669"/>
    <property type="project" value="UniProtKB-KW"/>
</dbReference>
<evidence type="ECO:0000313" key="11">
    <source>
        <dbReference type="EMBL" id="KAG2383107.1"/>
    </source>
</evidence>
<evidence type="ECO:0000256" key="4">
    <source>
        <dbReference type="ARBA" id="ARBA00022481"/>
    </source>
</evidence>
<keyword evidence="4" id="KW-0488">Methylation</keyword>
<dbReference type="InterPro" id="IPR001806">
    <property type="entry name" value="Small_GTPase"/>
</dbReference>
<comment type="subcellular location">
    <subcellularLocation>
        <location evidence="1">Cell membrane</location>
        <topology evidence="1">Lipid-anchor</topology>
        <orientation evidence="1">Cytoplasmic side</orientation>
    </subcellularLocation>
</comment>
<evidence type="ECO:0000313" key="12">
    <source>
        <dbReference type="Proteomes" id="UP000816034"/>
    </source>
</evidence>
<dbReference type="Gene3D" id="2.120.10.80">
    <property type="entry name" value="Kelch-type beta propeller"/>
    <property type="match status" value="1"/>
</dbReference>
<dbReference type="AlphaFoldDB" id="A0AA88GRP9"/>
<keyword evidence="6" id="KW-0342">GTP-binding</keyword>
<dbReference type="SMART" id="SM00176">
    <property type="entry name" value="RAN"/>
    <property type="match status" value="1"/>
</dbReference>
<dbReference type="EMBL" id="PYSW02000021">
    <property type="protein sequence ID" value="KAG2383107.1"/>
    <property type="molecule type" value="Genomic_DNA"/>
</dbReference>
<keyword evidence="8" id="KW-0449">Lipoprotein</keyword>
<comment type="caution">
    <text evidence="11">The sequence shown here is derived from an EMBL/GenBank/DDBJ whole genome shotgun (WGS) entry which is preliminary data.</text>
</comment>
<keyword evidence="12" id="KW-1185">Reference proteome</keyword>
<dbReference type="PRINTS" id="PR00449">
    <property type="entry name" value="RASTRNSFRMNG"/>
</dbReference>
<dbReference type="CDD" id="cd09917">
    <property type="entry name" value="F-box_SF"/>
    <property type="match status" value="1"/>
</dbReference>
<keyword evidence="3" id="KW-1003">Cell membrane</keyword>
<dbReference type="GO" id="GO:0007264">
    <property type="term" value="P:small GTPase-mediated signal transduction"/>
    <property type="evidence" value="ECO:0007669"/>
    <property type="project" value="InterPro"/>
</dbReference>
<dbReference type="SUPFAM" id="SSF81383">
    <property type="entry name" value="F-box domain"/>
    <property type="match status" value="1"/>
</dbReference>
<evidence type="ECO:0000256" key="1">
    <source>
        <dbReference type="ARBA" id="ARBA00004342"/>
    </source>
</evidence>
<dbReference type="PROSITE" id="PS50181">
    <property type="entry name" value="FBOX"/>
    <property type="match status" value="1"/>
</dbReference>
<evidence type="ECO:0000256" key="2">
    <source>
        <dbReference type="ARBA" id="ARBA00010142"/>
    </source>
</evidence>
<name>A0AA88GRP9_NAELO</name>
<dbReference type="InterPro" id="IPR003578">
    <property type="entry name" value="Small_GTPase_Rho"/>
</dbReference>
<dbReference type="InterPro" id="IPR015915">
    <property type="entry name" value="Kelch-typ_b-propeller"/>
</dbReference>
<dbReference type="PANTHER" id="PTHR24072">
    <property type="entry name" value="RHO FAMILY GTPASE"/>
    <property type="match status" value="1"/>
</dbReference>